<name>A0A330HP21_9HYPH</name>
<reference evidence="1 2" key="2">
    <citation type="submission" date="2018-07" db="EMBL/GenBank/DDBJ databases">
        <title>Diversity of Mesorhizobium strains in Brazil.</title>
        <authorList>
            <person name="Helene L.C.F."/>
            <person name="Dall'Agnol R."/>
            <person name="Delamuta J.R.M."/>
            <person name="Hungria M."/>
        </authorList>
    </citation>
    <scope>NUCLEOTIDE SEQUENCE [LARGE SCALE GENOMIC DNA]</scope>
    <source>
        <strain evidence="1 2">AC99b</strain>
    </source>
</reference>
<evidence type="ECO:0000313" key="2">
    <source>
        <dbReference type="Proteomes" id="UP000251558"/>
    </source>
</evidence>
<proteinExistence type="predicted"/>
<dbReference type="Gene3D" id="3.40.50.850">
    <property type="entry name" value="Isochorismatase-like"/>
    <property type="match status" value="1"/>
</dbReference>
<gene>
    <name evidence="1" type="ORF">DPM33_19170</name>
</gene>
<sequence>MLRLRWTRDESRGGHDDEKRDFAHGISSLIVVCVGRSAPARWPCAAERNIRISSVECGTYIPQNRPDGQKRPGFCGAGQVDTVIIIGAVTSICRESTARSAFMRDYRWPSSATPMAGWTRPRTMRRFPSSARYLAA</sequence>
<organism evidence="1 2">
    <name type="scientific">Mesorhizobium hawassense</name>
    <dbReference type="NCBI Taxonomy" id="1209954"/>
    <lineage>
        <taxon>Bacteria</taxon>
        <taxon>Pseudomonadati</taxon>
        <taxon>Pseudomonadota</taxon>
        <taxon>Alphaproteobacteria</taxon>
        <taxon>Hyphomicrobiales</taxon>
        <taxon>Phyllobacteriaceae</taxon>
        <taxon>Mesorhizobium</taxon>
    </lineage>
</organism>
<reference evidence="2" key="1">
    <citation type="submission" date="2018-06" db="EMBL/GenBank/DDBJ databases">
        <authorList>
            <person name="Helene L.C."/>
            <person name="Dall'Agnol R."/>
            <person name="Delamuta J.R."/>
            <person name="Hungria M."/>
        </authorList>
    </citation>
    <scope>NUCLEOTIDE SEQUENCE [LARGE SCALE GENOMIC DNA]</scope>
    <source>
        <strain evidence="2">AC99b</strain>
    </source>
</reference>
<dbReference type="OrthoDB" id="8477867at2"/>
<dbReference type="AlphaFoldDB" id="A0A330HP21"/>
<accession>A0A330HP21</accession>
<dbReference type="InterPro" id="IPR036380">
    <property type="entry name" value="Isochorismatase-like_sf"/>
</dbReference>
<dbReference type="Proteomes" id="UP000251558">
    <property type="component" value="Unassembled WGS sequence"/>
</dbReference>
<evidence type="ECO:0000313" key="1">
    <source>
        <dbReference type="EMBL" id="RAZ89312.1"/>
    </source>
</evidence>
<dbReference type="SUPFAM" id="SSF52499">
    <property type="entry name" value="Isochorismatase-like hydrolases"/>
    <property type="match status" value="1"/>
</dbReference>
<dbReference type="EMBL" id="QMBP01000009">
    <property type="protein sequence ID" value="RAZ89312.1"/>
    <property type="molecule type" value="Genomic_DNA"/>
</dbReference>
<protein>
    <submittedName>
        <fullName evidence="1">Uncharacterized protein</fullName>
    </submittedName>
</protein>
<keyword evidence="2" id="KW-1185">Reference proteome</keyword>
<comment type="caution">
    <text evidence="1">The sequence shown here is derived from an EMBL/GenBank/DDBJ whole genome shotgun (WGS) entry which is preliminary data.</text>
</comment>